<reference evidence="1" key="1">
    <citation type="submission" date="2019-01" db="EMBL/GenBank/DDBJ databases">
        <authorList>
            <person name="Ashton P.M."/>
            <person name="Dallman T."/>
            <person name="Nair S."/>
            <person name="De Pinna E."/>
            <person name="Peters T."/>
            <person name="Grant K."/>
        </authorList>
    </citation>
    <scope>NUCLEOTIDE SEQUENCE</scope>
    <source>
        <strain evidence="1">508285</strain>
    </source>
</reference>
<proteinExistence type="predicted"/>
<sequence length="92" mass="10397">MPGISGCITMTERTPRRFSLGVRTPKEASPEYLKIQKTAEQLSEKGFYRRAAGVWKNAVFNRWLPENERNLCANNAAYCSGLANGCTKFETY</sequence>
<protein>
    <submittedName>
        <fullName evidence="1">PerC family transcriptional regulator</fullName>
    </submittedName>
</protein>
<evidence type="ECO:0000313" key="1">
    <source>
        <dbReference type="EMBL" id="ECB1988974.1"/>
    </source>
</evidence>
<dbReference type="EMBL" id="AAHWUP010000049">
    <property type="protein sequence ID" value="ECB1988974.1"/>
    <property type="molecule type" value="Genomic_DNA"/>
</dbReference>
<organism evidence="1">
    <name type="scientific">Salmonella enterica subsp. enterica serovar Kisarawe</name>
    <dbReference type="NCBI Taxonomy" id="2517242"/>
    <lineage>
        <taxon>Bacteria</taxon>
        <taxon>Pseudomonadati</taxon>
        <taxon>Pseudomonadota</taxon>
        <taxon>Gammaproteobacteria</taxon>
        <taxon>Enterobacterales</taxon>
        <taxon>Enterobacteriaceae</taxon>
        <taxon>Salmonella</taxon>
    </lineage>
</organism>
<gene>
    <name evidence="1" type="ORF">EVG56_21655</name>
</gene>
<dbReference type="InterPro" id="IPR024684">
    <property type="entry name" value="Tscrpt_act_PerC/SfV_Orf40"/>
</dbReference>
<dbReference type="Pfam" id="PF06069">
    <property type="entry name" value="PerC"/>
    <property type="match status" value="1"/>
</dbReference>
<name>A0A5X8YXP4_SALET</name>
<dbReference type="AlphaFoldDB" id="A0A5X8YXP4"/>
<accession>A0A5X8YXP4</accession>
<comment type="caution">
    <text evidence="1">The sequence shown here is derived from an EMBL/GenBank/DDBJ whole genome shotgun (WGS) entry which is preliminary data.</text>
</comment>